<comment type="caution">
    <text evidence="1">The sequence shown here is derived from an EMBL/GenBank/DDBJ whole genome shotgun (WGS) entry which is preliminary data.</text>
</comment>
<sequence length="321" mass="36904">MSASLERTTDCPLPSLGEDLIRVEDSENLTGSNEFCWEDGGLPVELQRGMETLRVNRELTDVVLCVQGHDFPCHRTILAAASQYFRAMFCSGLKESYEERVEIKGLDSGTMCSLLEYTYTSRALLTHSNVQRILEAASQFQVVSERTKPRVLHFVSEVFLIIGGCTKDDRFVPTVTCLDPLRRSRLEVARLPFTDMEDESHNRKWVEFACITFRNEVYISGGKETQHDVWKYNGALDKWIQVESLTTGRWRHKMAVHEGKVYALGGFDGVQRLSSVEAYDPFHNRWTQVTPLAGRCELLCCCKLRQMDLRDWWWAQWKTGN</sequence>
<proteinExistence type="predicted"/>
<reference evidence="1" key="1">
    <citation type="submission" date="2018-11" db="EMBL/GenBank/DDBJ databases">
        <title>The sequence and de novo assembly of Larimichthys crocea genome using PacBio and Hi-C technologies.</title>
        <authorList>
            <person name="Xu P."/>
            <person name="Chen B."/>
            <person name="Zhou Z."/>
            <person name="Ke Q."/>
            <person name="Wu Y."/>
            <person name="Bai H."/>
            <person name="Pu F."/>
        </authorList>
    </citation>
    <scope>NUCLEOTIDE SEQUENCE</scope>
    <source>
        <tissue evidence="1">Muscle</tissue>
    </source>
</reference>
<keyword evidence="2" id="KW-1185">Reference proteome</keyword>
<protein>
    <submittedName>
        <fullName evidence="1">Uncharacterized protein</fullName>
    </submittedName>
</protein>
<evidence type="ECO:0000313" key="1">
    <source>
        <dbReference type="EMBL" id="TMS06093.1"/>
    </source>
</evidence>
<name>A0ACD3QG27_LARCR</name>
<accession>A0ACD3QG27</accession>
<evidence type="ECO:0000313" key="2">
    <source>
        <dbReference type="Proteomes" id="UP000793456"/>
    </source>
</evidence>
<gene>
    <name evidence="1" type="ORF">E3U43_015852</name>
</gene>
<dbReference type="Proteomes" id="UP000793456">
    <property type="component" value="Chromosome XIX"/>
</dbReference>
<dbReference type="EMBL" id="CM011692">
    <property type="protein sequence ID" value="TMS06093.1"/>
    <property type="molecule type" value="Genomic_DNA"/>
</dbReference>
<organism evidence="1 2">
    <name type="scientific">Larimichthys crocea</name>
    <name type="common">Large yellow croaker</name>
    <name type="synonym">Pseudosciaena crocea</name>
    <dbReference type="NCBI Taxonomy" id="215358"/>
    <lineage>
        <taxon>Eukaryota</taxon>
        <taxon>Metazoa</taxon>
        <taxon>Chordata</taxon>
        <taxon>Craniata</taxon>
        <taxon>Vertebrata</taxon>
        <taxon>Euteleostomi</taxon>
        <taxon>Actinopterygii</taxon>
        <taxon>Neopterygii</taxon>
        <taxon>Teleostei</taxon>
        <taxon>Neoteleostei</taxon>
        <taxon>Acanthomorphata</taxon>
        <taxon>Eupercaria</taxon>
        <taxon>Sciaenidae</taxon>
        <taxon>Larimichthys</taxon>
    </lineage>
</organism>